<dbReference type="AlphaFoldDB" id="A0AAQ0KJZ9"/>
<name>A0AAQ0KJZ9_PARVE</name>
<accession>A0AAQ0KJZ9</accession>
<protein>
    <submittedName>
        <fullName evidence="1">Uncharacterized protein</fullName>
    </submittedName>
</protein>
<comment type="caution">
    <text evidence="1">The sequence shown here is derived from an EMBL/GenBank/DDBJ whole genome shotgun (WGS) entry which is preliminary data.</text>
</comment>
<evidence type="ECO:0000313" key="2">
    <source>
        <dbReference type="Proteomes" id="UP000256794"/>
    </source>
</evidence>
<organism evidence="1 2">
    <name type="scientific">Paracoccus versutus</name>
    <name type="common">Thiobacillus versutus</name>
    <dbReference type="NCBI Taxonomy" id="34007"/>
    <lineage>
        <taxon>Bacteria</taxon>
        <taxon>Pseudomonadati</taxon>
        <taxon>Pseudomonadota</taxon>
        <taxon>Alphaproteobacteria</taxon>
        <taxon>Rhodobacterales</taxon>
        <taxon>Paracoccaceae</taxon>
        <taxon>Paracoccus</taxon>
    </lineage>
</organism>
<proteinExistence type="predicted"/>
<dbReference type="Proteomes" id="UP000256794">
    <property type="component" value="Unassembled WGS sequence"/>
</dbReference>
<sequence length="96" mass="10460">MQLFVVCDMEETRGPNAGYMSFEIGGNVQMSGQARFSSDAGGQVAAVEYGSIFKRTDPALFHRITDMLASAGPITITFAGKSWAFRNPKPVNIHCR</sequence>
<evidence type="ECO:0000313" key="1">
    <source>
        <dbReference type="EMBL" id="REG35231.1"/>
    </source>
</evidence>
<keyword evidence="2" id="KW-1185">Reference proteome</keyword>
<gene>
    <name evidence="1" type="ORF">ATH84_103743</name>
</gene>
<dbReference type="EMBL" id="QUMX01000037">
    <property type="protein sequence ID" value="REG35231.1"/>
    <property type="molecule type" value="Genomic_DNA"/>
</dbReference>
<reference evidence="1 2" key="1">
    <citation type="submission" date="2018-08" db="EMBL/GenBank/DDBJ databases">
        <title>Genomic Encyclopedia of Archaeal and Bacterial Type Strains, Phase II (KMG-II): from individual species to whole genera.</title>
        <authorList>
            <person name="Goeker M."/>
        </authorList>
    </citation>
    <scope>NUCLEOTIDE SEQUENCE [LARGE SCALE GENOMIC DNA]</scope>
    <source>
        <strain evidence="1 2">DSM 582</strain>
    </source>
</reference>